<gene>
    <name evidence="1" type="ORF">DBA34_00755</name>
    <name evidence="2" type="ORF">DBB29_01580</name>
</gene>
<dbReference type="EMBL" id="QAIC01000021">
    <property type="protein sequence ID" value="MDN4571800.1"/>
    <property type="molecule type" value="Genomic_DNA"/>
</dbReference>
<dbReference type="GO" id="GO:0003677">
    <property type="term" value="F:DNA binding"/>
    <property type="evidence" value="ECO:0007669"/>
    <property type="project" value="InterPro"/>
</dbReference>
<dbReference type="GO" id="GO:0006313">
    <property type="term" value="P:DNA transposition"/>
    <property type="evidence" value="ECO:0007669"/>
    <property type="project" value="InterPro"/>
</dbReference>
<dbReference type="Proteomes" id="UP001172788">
    <property type="component" value="Unassembled WGS sequence"/>
</dbReference>
<dbReference type="EMBL" id="QAID01000026">
    <property type="protein sequence ID" value="MDN4576816.1"/>
    <property type="molecule type" value="Genomic_DNA"/>
</dbReference>
<evidence type="ECO:0000313" key="4">
    <source>
        <dbReference type="Proteomes" id="UP001172791"/>
    </source>
</evidence>
<accession>A0AAW7MGM4</accession>
<proteinExistence type="predicted"/>
<evidence type="ECO:0000313" key="2">
    <source>
        <dbReference type="EMBL" id="MDN4576816.1"/>
    </source>
</evidence>
<organism evidence="1 4">
    <name type="scientific">Pandoraea cepalis</name>
    <dbReference type="NCBI Taxonomy" id="2508294"/>
    <lineage>
        <taxon>Bacteria</taxon>
        <taxon>Pseudomonadati</taxon>
        <taxon>Pseudomonadota</taxon>
        <taxon>Betaproteobacteria</taxon>
        <taxon>Burkholderiales</taxon>
        <taxon>Burkholderiaceae</taxon>
        <taxon>Pandoraea</taxon>
    </lineage>
</organism>
<dbReference type="GO" id="GO:0004803">
    <property type="term" value="F:transposase activity"/>
    <property type="evidence" value="ECO:0007669"/>
    <property type="project" value="InterPro"/>
</dbReference>
<keyword evidence="3" id="KW-1185">Reference proteome</keyword>
<dbReference type="AlphaFoldDB" id="A0AAW7MGM4"/>
<evidence type="ECO:0008006" key="5">
    <source>
        <dbReference type="Google" id="ProtNLM"/>
    </source>
</evidence>
<protein>
    <recommendedName>
        <fullName evidence="5">Transposase</fullName>
    </recommendedName>
</protein>
<evidence type="ECO:0000313" key="1">
    <source>
        <dbReference type="EMBL" id="MDN4571800.1"/>
    </source>
</evidence>
<dbReference type="Proteomes" id="UP001172791">
    <property type="component" value="Unassembled WGS sequence"/>
</dbReference>
<comment type="caution">
    <text evidence="1">The sequence shown here is derived from an EMBL/GenBank/DDBJ whole genome shotgun (WGS) entry which is preliminary data.</text>
</comment>
<evidence type="ECO:0000313" key="3">
    <source>
        <dbReference type="Proteomes" id="UP001172788"/>
    </source>
</evidence>
<name>A0AAW7MGM4_9BURK</name>
<reference evidence="1" key="1">
    <citation type="submission" date="2018-04" db="EMBL/GenBank/DDBJ databases">
        <authorList>
            <person name="Jy Z."/>
        </authorList>
    </citation>
    <scope>NUCLEOTIDE SEQUENCE</scope>
    <source>
        <strain evidence="2">AS13</strain>
        <strain evidence="1">LA18</strain>
    </source>
</reference>
<sequence>MYSYEDRIGAVELYIKLGKRTRATIRQLGYPTKNALKSWHREYERHHDLATGYVRAKPKYSADQKKIAVENYLSHGQSIVGTLEALGYPGRASLAAWINELHSESRRHVVGKPKGILQTRAFKQPAVIEICTRSESAHVIARKAGVRRETLYNWKDQLLGRKAPASMKRQNDSPSIPERAKLECEVESWSCPCNSGHADTVRLMTPQHA</sequence>